<proteinExistence type="predicted"/>
<dbReference type="PANTHER" id="PTHR35510">
    <property type="entry name" value="DBH-LIKE MONOOXYGENASE"/>
    <property type="match status" value="1"/>
</dbReference>
<dbReference type="PANTHER" id="PTHR35510:SF1">
    <property type="entry name" value="DBH-LIKE MONOOXYGENASE"/>
    <property type="match status" value="1"/>
</dbReference>
<sequence>MMKMKRKDLEEVVDDFTDFYLTSPARKIRRLDAELPPIMEEDEPGIPIGLRFYVPQQHP</sequence>
<dbReference type="Proteomes" id="UP001420932">
    <property type="component" value="Unassembled WGS sequence"/>
</dbReference>
<keyword evidence="2" id="KW-1185">Reference proteome</keyword>
<reference evidence="1 2" key="1">
    <citation type="submission" date="2024-01" db="EMBL/GenBank/DDBJ databases">
        <title>Genome assemblies of Stephania.</title>
        <authorList>
            <person name="Yang L."/>
        </authorList>
    </citation>
    <scope>NUCLEOTIDE SEQUENCE [LARGE SCALE GENOMIC DNA]</scope>
    <source>
        <strain evidence="1">YNDBR</strain>
        <tissue evidence="1">Leaf</tissue>
    </source>
</reference>
<organism evidence="1 2">
    <name type="scientific">Stephania yunnanensis</name>
    <dbReference type="NCBI Taxonomy" id="152371"/>
    <lineage>
        <taxon>Eukaryota</taxon>
        <taxon>Viridiplantae</taxon>
        <taxon>Streptophyta</taxon>
        <taxon>Embryophyta</taxon>
        <taxon>Tracheophyta</taxon>
        <taxon>Spermatophyta</taxon>
        <taxon>Magnoliopsida</taxon>
        <taxon>Ranunculales</taxon>
        <taxon>Menispermaceae</taxon>
        <taxon>Menispermoideae</taxon>
        <taxon>Cissampelideae</taxon>
        <taxon>Stephania</taxon>
    </lineage>
</organism>
<evidence type="ECO:0000313" key="2">
    <source>
        <dbReference type="Proteomes" id="UP001420932"/>
    </source>
</evidence>
<comment type="caution">
    <text evidence="1">The sequence shown here is derived from an EMBL/GenBank/DDBJ whole genome shotgun (WGS) entry which is preliminary data.</text>
</comment>
<protein>
    <submittedName>
        <fullName evidence="1">Uncharacterized protein</fullName>
    </submittedName>
</protein>
<dbReference type="EMBL" id="JBBNAF010000011">
    <property type="protein sequence ID" value="KAK9098313.1"/>
    <property type="molecule type" value="Genomic_DNA"/>
</dbReference>
<evidence type="ECO:0000313" key="1">
    <source>
        <dbReference type="EMBL" id="KAK9098313.1"/>
    </source>
</evidence>
<accession>A0AAP0EX36</accession>
<name>A0AAP0EX36_9MAGN</name>
<gene>
    <name evidence="1" type="ORF">Syun_025358</name>
</gene>
<dbReference type="AlphaFoldDB" id="A0AAP0EX36"/>